<feature type="non-terminal residue" evidence="2">
    <location>
        <position position="1"/>
    </location>
</feature>
<feature type="compositionally biased region" description="Low complexity" evidence="1">
    <location>
        <begin position="140"/>
        <end position="149"/>
    </location>
</feature>
<name>A0A6J4RZZ6_9ACTN</name>
<feature type="compositionally biased region" description="Low complexity" evidence="1">
    <location>
        <begin position="97"/>
        <end position="109"/>
    </location>
</feature>
<evidence type="ECO:0000256" key="1">
    <source>
        <dbReference type="SAM" id="MobiDB-lite"/>
    </source>
</evidence>
<organism evidence="2">
    <name type="scientific">uncultured Rubrobacteraceae bacterium</name>
    <dbReference type="NCBI Taxonomy" id="349277"/>
    <lineage>
        <taxon>Bacteria</taxon>
        <taxon>Bacillati</taxon>
        <taxon>Actinomycetota</taxon>
        <taxon>Rubrobacteria</taxon>
        <taxon>Rubrobacterales</taxon>
        <taxon>Rubrobacteraceae</taxon>
        <taxon>environmental samples</taxon>
    </lineage>
</organism>
<protein>
    <submittedName>
        <fullName evidence="2">Uncharacterized protein</fullName>
    </submittedName>
</protein>
<feature type="region of interest" description="Disordered" evidence="1">
    <location>
        <begin position="94"/>
        <end position="149"/>
    </location>
</feature>
<dbReference type="EMBL" id="CADCVK010000252">
    <property type="protein sequence ID" value="CAA9482910.1"/>
    <property type="molecule type" value="Genomic_DNA"/>
</dbReference>
<sequence>GPGQALWGIFYRLGRGLRLLEQAYRLLTAPPLRRQALRGGRAAPRQGPGRDACLGLPSGRHKARLRRAPAGRGRWGALVGRLRGCGLRRRARDGLLRRASPAPARAQGGALAGRGGGRPPDGAGPVVCGPPRRPPRHGPSRLPRLPADL</sequence>
<feature type="compositionally biased region" description="Basic residues" evidence="1">
    <location>
        <begin position="59"/>
        <end position="68"/>
    </location>
</feature>
<feature type="compositionally biased region" description="Low complexity" evidence="1">
    <location>
        <begin position="37"/>
        <end position="50"/>
    </location>
</feature>
<dbReference type="AlphaFoldDB" id="A0A6J4RZZ6"/>
<reference evidence="2" key="1">
    <citation type="submission" date="2020-02" db="EMBL/GenBank/DDBJ databases">
        <authorList>
            <person name="Meier V. D."/>
        </authorList>
    </citation>
    <scope>NUCLEOTIDE SEQUENCE</scope>
    <source>
        <strain evidence="2">AVDCRST_MAG12</strain>
    </source>
</reference>
<feature type="region of interest" description="Disordered" evidence="1">
    <location>
        <begin position="37"/>
        <end position="68"/>
    </location>
</feature>
<proteinExistence type="predicted"/>
<gene>
    <name evidence="2" type="ORF">AVDCRST_MAG12-1618</name>
</gene>
<evidence type="ECO:0000313" key="2">
    <source>
        <dbReference type="EMBL" id="CAA9482910.1"/>
    </source>
</evidence>
<accession>A0A6J4RZZ6</accession>
<feature type="compositionally biased region" description="Gly residues" evidence="1">
    <location>
        <begin position="110"/>
        <end position="119"/>
    </location>
</feature>
<feature type="non-terminal residue" evidence="2">
    <location>
        <position position="149"/>
    </location>
</feature>